<feature type="signal peptide" evidence="2">
    <location>
        <begin position="1"/>
        <end position="18"/>
    </location>
</feature>
<organism evidence="4">
    <name type="scientific">Dissoconium aciculare CBS 342.82</name>
    <dbReference type="NCBI Taxonomy" id="1314786"/>
    <lineage>
        <taxon>Eukaryota</taxon>
        <taxon>Fungi</taxon>
        <taxon>Dikarya</taxon>
        <taxon>Ascomycota</taxon>
        <taxon>Pezizomycotina</taxon>
        <taxon>Dothideomycetes</taxon>
        <taxon>Dothideomycetidae</taxon>
        <taxon>Mycosphaerellales</taxon>
        <taxon>Dissoconiaceae</taxon>
        <taxon>Dissoconium</taxon>
    </lineage>
</organism>
<dbReference type="GeneID" id="54360124"/>
<evidence type="ECO:0000313" key="4">
    <source>
        <dbReference type="RefSeq" id="XP_033457542.1"/>
    </source>
</evidence>
<keyword evidence="2" id="KW-0732">Signal</keyword>
<gene>
    <name evidence="4" type="ORF">K489DRAFT_34488</name>
</gene>
<dbReference type="PANTHER" id="PTHR35523:SF1">
    <property type="entry name" value="CELL WALL PROTEIN SED1"/>
    <property type="match status" value="1"/>
</dbReference>
<sequence length="157" mass="15802">MRFTAAAVIGFSAVAVQGAYAPPAPVEYPTTTEAAPVPVYTTSSAAEHPKPTADKYTTEVVTAYTTYCPEATQITHGGVTYSVTSATTLTIPAATVTKAVYTPASAYHPSNGTKTTGTASGPTSYTSPSPQAAKGDAAKLSFGFAGLIAAFGLVAAL</sequence>
<proteinExistence type="predicted"/>
<dbReference type="AlphaFoldDB" id="A0A6J3LXM9"/>
<dbReference type="PANTHER" id="PTHR35523">
    <property type="entry name" value="CELL WALL PROTEIN SED1"/>
    <property type="match status" value="1"/>
</dbReference>
<reference evidence="4" key="1">
    <citation type="submission" date="2020-01" db="EMBL/GenBank/DDBJ databases">
        <authorList>
            <consortium name="DOE Joint Genome Institute"/>
            <person name="Haridas S."/>
            <person name="Albert R."/>
            <person name="Binder M."/>
            <person name="Bloem J."/>
            <person name="Labutti K."/>
            <person name="Salamov A."/>
            <person name="Andreopoulos B."/>
            <person name="Baker S.E."/>
            <person name="Barry K."/>
            <person name="Bills G."/>
            <person name="Bluhm B.H."/>
            <person name="Cannon C."/>
            <person name="Castanera R."/>
            <person name="Culley D.E."/>
            <person name="Daum C."/>
            <person name="Ezra D."/>
            <person name="Gonzalez J.B."/>
            <person name="Henrissat B."/>
            <person name="Kuo A."/>
            <person name="Liang C."/>
            <person name="Lipzen A."/>
            <person name="Lutzoni F."/>
            <person name="Magnuson J."/>
            <person name="Mondo S."/>
            <person name="Nolan M."/>
            <person name="Ohm R."/>
            <person name="Pangilinan J."/>
            <person name="Park H.-J."/>
            <person name="Ramirez L."/>
            <person name="Alfaro M."/>
            <person name="Sun H."/>
            <person name="Tritt A."/>
            <person name="Yoshinaga Y."/>
            <person name="Zwiers L.-H."/>
            <person name="Turgeon B.G."/>
            <person name="Goodwin S.B."/>
            <person name="Spatafora J.W."/>
            <person name="Crous P.W."/>
            <person name="Grigoriev I.V."/>
        </authorList>
    </citation>
    <scope>NUCLEOTIDE SEQUENCE</scope>
    <source>
        <strain evidence="4">CBS 342.82</strain>
    </source>
</reference>
<evidence type="ECO:0000256" key="1">
    <source>
        <dbReference type="SAM" id="MobiDB-lite"/>
    </source>
</evidence>
<evidence type="ECO:0000256" key="2">
    <source>
        <dbReference type="SAM" id="SignalP"/>
    </source>
</evidence>
<dbReference type="GO" id="GO:0031505">
    <property type="term" value="P:fungal-type cell wall organization"/>
    <property type="evidence" value="ECO:0007669"/>
    <property type="project" value="InterPro"/>
</dbReference>
<dbReference type="Proteomes" id="UP000504637">
    <property type="component" value="Unplaced"/>
</dbReference>
<dbReference type="OrthoDB" id="4094614at2759"/>
<dbReference type="GO" id="GO:0009277">
    <property type="term" value="C:fungal-type cell wall"/>
    <property type="evidence" value="ECO:0007669"/>
    <property type="project" value="TreeGrafter"/>
</dbReference>
<evidence type="ECO:0000313" key="3">
    <source>
        <dbReference type="Proteomes" id="UP000504637"/>
    </source>
</evidence>
<dbReference type="GO" id="GO:0005199">
    <property type="term" value="F:structural constituent of cell wall"/>
    <property type="evidence" value="ECO:0007669"/>
    <property type="project" value="InterPro"/>
</dbReference>
<protein>
    <submittedName>
        <fullName evidence="4">Uncharacterized protein</fullName>
    </submittedName>
</protein>
<feature type="chain" id="PRO_5026647214" evidence="2">
    <location>
        <begin position="19"/>
        <end position="157"/>
    </location>
</feature>
<feature type="region of interest" description="Disordered" evidence="1">
    <location>
        <begin position="110"/>
        <end position="130"/>
    </location>
</feature>
<dbReference type="InterPro" id="IPR038843">
    <property type="entry name" value="Sed1/Spi1"/>
</dbReference>
<reference evidence="4" key="2">
    <citation type="submission" date="2020-04" db="EMBL/GenBank/DDBJ databases">
        <authorList>
            <consortium name="NCBI Genome Project"/>
        </authorList>
    </citation>
    <scope>NUCLEOTIDE SEQUENCE</scope>
    <source>
        <strain evidence="4">CBS 342.82</strain>
    </source>
</reference>
<keyword evidence="3" id="KW-1185">Reference proteome</keyword>
<accession>A0A6J3LXM9</accession>
<name>A0A6J3LXM9_9PEZI</name>
<reference evidence="4" key="3">
    <citation type="submission" date="2025-08" db="UniProtKB">
        <authorList>
            <consortium name="RefSeq"/>
        </authorList>
    </citation>
    <scope>IDENTIFICATION</scope>
    <source>
        <strain evidence="4">CBS 342.82</strain>
    </source>
</reference>
<dbReference type="RefSeq" id="XP_033457542.1">
    <property type="nucleotide sequence ID" value="XM_033602324.1"/>
</dbReference>